<dbReference type="OrthoDB" id="1092294at2"/>
<dbReference type="InterPro" id="IPR036477">
    <property type="entry name" value="Formyl_transf_N_sf"/>
</dbReference>
<dbReference type="InterPro" id="IPR040660">
    <property type="entry name" value="N_formyltrans_C"/>
</dbReference>
<dbReference type="NCBIfam" id="NF005755">
    <property type="entry name" value="PRK07579.1"/>
    <property type="match status" value="1"/>
</dbReference>
<keyword evidence="3" id="KW-0808">Transferase</keyword>
<dbReference type="SUPFAM" id="SSF53328">
    <property type="entry name" value="Formyltransferase"/>
    <property type="match status" value="1"/>
</dbReference>
<dbReference type="AlphaFoldDB" id="A0A550I2B1"/>
<dbReference type="EMBL" id="VHSF01000002">
    <property type="protein sequence ID" value="TRO65115.1"/>
    <property type="molecule type" value="Genomic_DNA"/>
</dbReference>
<protein>
    <submittedName>
        <fullName evidence="3">dTDP-4-amino-4,6-dideoxyglucose formyltransferase</fullName>
    </submittedName>
</protein>
<comment type="caution">
    <text evidence="3">The sequence shown here is derived from an EMBL/GenBank/DDBJ whole genome shotgun (WGS) entry which is preliminary data.</text>
</comment>
<name>A0A550I2B1_9FLAO</name>
<dbReference type="InterPro" id="IPR002376">
    <property type="entry name" value="Formyl_transf_N"/>
</dbReference>
<feature type="domain" description="Formyl transferase N-terminal" evidence="1">
    <location>
        <begin position="66"/>
        <end position="162"/>
    </location>
</feature>
<evidence type="ECO:0000259" key="1">
    <source>
        <dbReference type="Pfam" id="PF00551"/>
    </source>
</evidence>
<dbReference type="GO" id="GO:0005829">
    <property type="term" value="C:cytosol"/>
    <property type="evidence" value="ECO:0007669"/>
    <property type="project" value="TreeGrafter"/>
</dbReference>
<dbReference type="PANTHER" id="PTHR11138:SF5">
    <property type="entry name" value="METHIONYL-TRNA FORMYLTRANSFERASE, MITOCHONDRIAL"/>
    <property type="match status" value="1"/>
</dbReference>
<gene>
    <name evidence="3" type="ORF">FGM01_06830</name>
</gene>
<dbReference type="Gene3D" id="3.40.50.170">
    <property type="entry name" value="Formyl transferase, N-terminal domain"/>
    <property type="match status" value="1"/>
</dbReference>
<sequence length="242" mass="28847">MKNILVIIDNRVQYDRMQKIILQKNRNDLNFEFKHSSIKTAIWDHEDFLNKDSIINVNDHKEEIIKNYDLVISVHCYQFFPKRIVDNIRSINIHPGYNPINRGWYPQVFAIVNNLEIGATIHEMDEKLDNGPIICRMLVEKYPWDTSLDIYNRVLEAEMQLFYTYFDQIFDNTYEKIVPEGRGNFYSKKDFYKLCEINLNENATYGQVINRLRALTHGEYQNAFFQEDGKKIFLNLTLTPDE</sequence>
<feature type="domain" description="N-formyltransferase dimerization C-terminal" evidence="2">
    <location>
        <begin position="190"/>
        <end position="239"/>
    </location>
</feature>
<evidence type="ECO:0000313" key="3">
    <source>
        <dbReference type="EMBL" id="TRO65115.1"/>
    </source>
</evidence>
<accession>A0A550I2B1</accession>
<dbReference type="Pfam" id="PF00551">
    <property type="entry name" value="Formyl_trans_N"/>
    <property type="match status" value="1"/>
</dbReference>
<dbReference type="RefSeq" id="WP_143410409.1">
    <property type="nucleotide sequence ID" value="NZ_VHSF01000002.1"/>
</dbReference>
<evidence type="ECO:0000259" key="2">
    <source>
        <dbReference type="Pfam" id="PF18216"/>
    </source>
</evidence>
<dbReference type="PANTHER" id="PTHR11138">
    <property type="entry name" value="METHIONYL-TRNA FORMYLTRANSFERASE"/>
    <property type="match status" value="1"/>
</dbReference>
<organism evidence="3 4">
    <name type="scientific">Christiangramia sabulilitoris</name>
    <dbReference type="NCBI Taxonomy" id="2583991"/>
    <lineage>
        <taxon>Bacteria</taxon>
        <taxon>Pseudomonadati</taxon>
        <taxon>Bacteroidota</taxon>
        <taxon>Flavobacteriia</taxon>
        <taxon>Flavobacteriales</taxon>
        <taxon>Flavobacteriaceae</taxon>
        <taxon>Christiangramia</taxon>
    </lineage>
</organism>
<reference evidence="3 4" key="1">
    <citation type="submission" date="2019-06" db="EMBL/GenBank/DDBJ databases">
        <title>Gramella sabulilitoris sp. nov., isolated from a marine sand.</title>
        <authorList>
            <person name="Yoon J.-H."/>
        </authorList>
    </citation>
    <scope>NUCLEOTIDE SEQUENCE [LARGE SCALE GENOMIC DNA]</scope>
    <source>
        <strain evidence="3 4">HSMS-1</strain>
    </source>
</reference>
<proteinExistence type="predicted"/>
<dbReference type="Proteomes" id="UP000315131">
    <property type="component" value="Unassembled WGS sequence"/>
</dbReference>
<dbReference type="Pfam" id="PF18216">
    <property type="entry name" value="N_formyltrans_C"/>
    <property type="match status" value="1"/>
</dbReference>
<keyword evidence="4" id="KW-1185">Reference proteome</keyword>
<evidence type="ECO:0000313" key="4">
    <source>
        <dbReference type="Proteomes" id="UP000315131"/>
    </source>
</evidence>
<dbReference type="GO" id="GO:0004479">
    <property type="term" value="F:methionyl-tRNA formyltransferase activity"/>
    <property type="evidence" value="ECO:0007669"/>
    <property type="project" value="TreeGrafter"/>
</dbReference>